<name>A0A8S5NGT1_9CAUD</name>
<protein>
    <submittedName>
        <fullName evidence="1">Minor structural protein</fullName>
    </submittedName>
</protein>
<dbReference type="EMBL" id="BK015161">
    <property type="protein sequence ID" value="DAD93522.1"/>
    <property type="molecule type" value="Genomic_DNA"/>
</dbReference>
<organism evidence="1">
    <name type="scientific">Siphoviridae sp. ctB9N2</name>
    <dbReference type="NCBI Taxonomy" id="2826188"/>
    <lineage>
        <taxon>Viruses</taxon>
        <taxon>Duplodnaviria</taxon>
        <taxon>Heunggongvirae</taxon>
        <taxon>Uroviricota</taxon>
        <taxon>Caudoviricetes</taxon>
    </lineage>
</organism>
<proteinExistence type="predicted"/>
<accession>A0A8S5NGT1</accession>
<sequence>MQQTSALYKELLAGDYTIETRVAIGESGLLVEKTGDHITFGGTRILIATSGADGGYGANMLSSVETSGGLFDGDEPSCGNCISREVNIKMLKPIGQIPGLSRVGIYARITDGTRASEWLPQGVFFIDSIEEDAEDDDVRWLRIHGYDALLFSEQDYPPNTNLTWPAKDIDVVSEIASALGVTLDKRTKNAMKNEYLVQYNTTYSCREYLSYIAAMYAGCFIMSETGELQIVCFWDIPKETRYLIDNAGFAITFGGDRIVV</sequence>
<evidence type="ECO:0000313" key="1">
    <source>
        <dbReference type="EMBL" id="DAD93522.1"/>
    </source>
</evidence>
<reference evidence="1" key="1">
    <citation type="journal article" date="2021" name="Proc. Natl. Acad. Sci. U.S.A.">
        <title>A Catalog of Tens of Thousands of Viruses from Human Metagenomes Reveals Hidden Associations with Chronic Diseases.</title>
        <authorList>
            <person name="Tisza M.J."/>
            <person name="Buck C.B."/>
        </authorList>
    </citation>
    <scope>NUCLEOTIDE SEQUENCE</scope>
    <source>
        <strain evidence="1">CtB9N2</strain>
    </source>
</reference>